<dbReference type="Proteomes" id="UP000250235">
    <property type="component" value="Unassembled WGS sequence"/>
</dbReference>
<accession>A0A2Z7A6K4</accession>
<feature type="region of interest" description="Disordered" evidence="1">
    <location>
        <begin position="78"/>
        <end position="101"/>
    </location>
</feature>
<protein>
    <submittedName>
        <fullName evidence="2">Uncharacterized protein</fullName>
    </submittedName>
</protein>
<keyword evidence="3" id="KW-1185">Reference proteome</keyword>
<evidence type="ECO:0000313" key="2">
    <source>
        <dbReference type="EMBL" id="KZV17147.1"/>
    </source>
</evidence>
<feature type="compositionally biased region" description="Basic and acidic residues" evidence="1">
    <location>
        <begin position="193"/>
        <end position="211"/>
    </location>
</feature>
<evidence type="ECO:0000313" key="3">
    <source>
        <dbReference type="Proteomes" id="UP000250235"/>
    </source>
</evidence>
<feature type="compositionally biased region" description="Polar residues" evidence="1">
    <location>
        <begin position="92"/>
        <end position="101"/>
    </location>
</feature>
<gene>
    <name evidence="2" type="ORF">F511_29454</name>
</gene>
<reference evidence="2 3" key="1">
    <citation type="journal article" date="2015" name="Proc. Natl. Acad. Sci. U.S.A.">
        <title>The resurrection genome of Boea hygrometrica: A blueprint for survival of dehydration.</title>
        <authorList>
            <person name="Xiao L."/>
            <person name="Yang G."/>
            <person name="Zhang L."/>
            <person name="Yang X."/>
            <person name="Zhao S."/>
            <person name="Ji Z."/>
            <person name="Zhou Q."/>
            <person name="Hu M."/>
            <person name="Wang Y."/>
            <person name="Chen M."/>
            <person name="Xu Y."/>
            <person name="Jin H."/>
            <person name="Xiao X."/>
            <person name="Hu G."/>
            <person name="Bao F."/>
            <person name="Hu Y."/>
            <person name="Wan P."/>
            <person name="Li L."/>
            <person name="Deng X."/>
            <person name="Kuang T."/>
            <person name="Xiang C."/>
            <person name="Zhu J.K."/>
            <person name="Oliver M.J."/>
            <person name="He Y."/>
        </authorList>
    </citation>
    <scope>NUCLEOTIDE SEQUENCE [LARGE SCALE GENOMIC DNA]</scope>
    <source>
        <strain evidence="3">cv. XS01</strain>
    </source>
</reference>
<proteinExistence type="predicted"/>
<feature type="compositionally biased region" description="Polar residues" evidence="1">
    <location>
        <begin position="172"/>
        <end position="191"/>
    </location>
</feature>
<feature type="compositionally biased region" description="Basic and acidic residues" evidence="1">
    <location>
        <begin position="253"/>
        <end position="262"/>
    </location>
</feature>
<dbReference type="EMBL" id="KV018453">
    <property type="protein sequence ID" value="KZV17147.1"/>
    <property type="molecule type" value="Genomic_DNA"/>
</dbReference>
<evidence type="ECO:0000256" key="1">
    <source>
        <dbReference type="SAM" id="MobiDB-lite"/>
    </source>
</evidence>
<feature type="region of interest" description="Disordered" evidence="1">
    <location>
        <begin position="157"/>
        <end position="262"/>
    </location>
</feature>
<sequence length="262" mass="30363">MGIWMMWQHHEVSRHLGVQKSQNSIPASILYLQFKTEEKNWQWTPEEGVRLTKTEKLEENKRYNPEPEVQVYGGWLRHQAGPLPRHQPPPSSSRTQKLESQNSIPASILYLQFKTEEKNWQWTPEEGVRLTKTEKLEENKRYNPEPEVQVYGGWLRHQAGPLPRHQPPPTHEGNQGATGQHTATKHSNLSSLDPHRTEQETQTRVDQRSHTEIPTGTLTERPRGQEAQGLTQRSDRSCSQKGGEAKRRRRGSRERVRVSLSD</sequence>
<organism evidence="2 3">
    <name type="scientific">Dorcoceras hygrometricum</name>
    <dbReference type="NCBI Taxonomy" id="472368"/>
    <lineage>
        <taxon>Eukaryota</taxon>
        <taxon>Viridiplantae</taxon>
        <taxon>Streptophyta</taxon>
        <taxon>Embryophyta</taxon>
        <taxon>Tracheophyta</taxon>
        <taxon>Spermatophyta</taxon>
        <taxon>Magnoliopsida</taxon>
        <taxon>eudicotyledons</taxon>
        <taxon>Gunneridae</taxon>
        <taxon>Pentapetalae</taxon>
        <taxon>asterids</taxon>
        <taxon>lamiids</taxon>
        <taxon>Lamiales</taxon>
        <taxon>Gesneriaceae</taxon>
        <taxon>Didymocarpoideae</taxon>
        <taxon>Trichosporeae</taxon>
        <taxon>Loxocarpinae</taxon>
        <taxon>Dorcoceras</taxon>
    </lineage>
</organism>
<dbReference type="AlphaFoldDB" id="A0A2Z7A6K4"/>
<name>A0A2Z7A6K4_9LAMI</name>